<evidence type="ECO:0000259" key="2">
    <source>
        <dbReference type="PROSITE" id="PS50035"/>
    </source>
</evidence>
<dbReference type="Gene3D" id="3.30.870.10">
    <property type="entry name" value="Endonuclease Chain A"/>
    <property type="match status" value="2"/>
</dbReference>
<protein>
    <submittedName>
        <fullName evidence="3">Iq calmodulin-binding motif protein</fullName>
    </submittedName>
</protein>
<accession>A0A0M8MTJ4</accession>
<dbReference type="Proteomes" id="UP000037751">
    <property type="component" value="Unassembled WGS sequence"/>
</dbReference>
<dbReference type="GO" id="GO:0030572">
    <property type="term" value="F:phosphatidyltransferase activity"/>
    <property type="evidence" value="ECO:0007669"/>
    <property type="project" value="UniProtKB-ARBA"/>
</dbReference>
<comment type="caution">
    <text evidence="3">The sequence shown here is derived from an EMBL/GenBank/DDBJ whole genome shotgun (WGS) entry which is preliminary data.</text>
</comment>
<dbReference type="EMBL" id="LGAV01000001">
    <property type="protein sequence ID" value="KOS16457.1"/>
    <property type="molecule type" value="Genomic_DNA"/>
</dbReference>
<dbReference type="PANTHER" id="PTHR21248:SF22">
    <property type="entry name" value="PHOSPHOLIPASE D"/>
    <property type="match status" value="1"/>
</dbReference>
<feature type="region of interest" description="Disordered" evidence="1">
    <location>
        <begin position="719"/>
        <end position="739"/>
    </location>
</feature>
<name>A0A0M8MTJ4_9BASI</name>
<dbReference type="Pfam" id="PF13091">
    <property type="entry name" value="PLDc_2"/>
    <property type="match status" value="1"/>
</dbReference>
<evidence type="ECO:0000256" key="1">
    <source>
        <dbReference type="SAM" id="MobiDB-lite"/>
    </source>
</evidence>
<dbReference type="OrthoDB" id="9997422at2759"/>
<dbReference type="InterPro" id="IPR001736">
    <property type="entry name" value="PLipase_D/transphosphatidylase"/>
</dbReference>
<feature type="domain" description="PLD phosphodiesterase" evidence="2">
    <location>
        <begin position="243"/>
        <end position="270"/>
    </location>
</feature>
<dbReference type="STRING" id="77020.A0A0M8MTJ4"/>
<proteinExistence type="predicted"/>
<dbReference type="PROSITE" id="PS50035">
    <property type="entry name" value="PLD"/>
    <property type="match status" value="1"/>
</dbReference>
<dbReference type="PANTHER" id="PTHR21248">
    <property type="entry name" value="CARDIOLIPIN SYNTHASE"/>
    <property type="match status" value="1"/>
</dbReference>
<dbReference type="AlphaFoldDB" id="A0A0M8MTJ4"/>
<dbReference type="GeneID" id="28729644"/>
<dbReference type="GO" id="GO:0032049">
    <property type="term" value="P:cardiolipin biosynthetic process"/>
    <property type="evidence" value="ECO:0007669"/>
    <property type="project" value="UniProtKB-ARBA"/>
</dbReference>
<dbReference type="VEuPathDB" id="FungiDB:Malapachy_3295"/>
<dbReference type="RefSeq" id="XP_017994089.1">
    <property type="nucleotide sequence ID" value="XM_018137768.1"/>
</dbReference>
<sequence>MTSSGVPHAQDYLDETVTAHVARNPLLSPSTVEKQLLSRQGALHKWLADSPTAHRARHWNWHRGAVDPNNAPPSADELNYVCEHFGYAMDGDERPSELYLQMLADAMLPLPAHPLYGVVSPQLLATTGTVPVSILSTGPDIIQHYYECIVAAKEEVILLTNYWQLGKNVSKISDAIRELDRKAAEAESTIIVKIMWDRGPRSVADLFRARTPVEPNKWEENGLPTPQEVPHLRMEILNYHRPIMGTFHAKLLLVDRRLALINSINIQDRPNLECCIHLEGDIVNSVYDHAMISWGNAFRYKLPCLSKPASHTPATEFMPALSPVERKEASKHALCELVAGDKETMRNEPIRMRVHLADLVGTMMHARAGATDATDTPTTSVPSGKTQDDIVRRAAAMWRSKVHVPALSTSPVATSPGSAPTSPTRHTLAESAMWLLGRDSSSSWNVEMSALRSRPMDPHEAESRLRWISQSLNFANLSQVRGSLDPNKITESKGGWEAQRLMGLLDFEPVIYHTAHAPVPIALVNRRPHGRPGHDDIQNPQDAAWLAGFRYAKHHVFIQSPTLNATPVKHAVLACVRRGVRVQLWLDLGFNDKSESMPFQGGTNEQVVVAMYKALRRDGQGREKLLEVYWYTGKDMDRPLNAVRKQRNCHVKFAAFDGQVAILGSGNQDTQSWFHSQEINVMLDSKLIVGEWVSALRQNQSTHIYGRVDPATGVWHGRYGNQVSDTGRDSIPKPQGNTT</sequence>
<organism evidence="3 4">
    <name type="scientific">Malassezia pachydermatis</name>
    <dbReference type="NCBI Taxonomy" id="77020"/>
    <lineage>
        <taxon>Eukaryota</taxon>
        <taxon>Fungi</taxon>
        <taxon>Dikarya</taxon>
        <taxon>Basidiomycota</taxon>
        <taxon>Ustilaginomycotina</taxon>
        <taxon>Malasseziomycetes</taxon>
        <taxon>Malasseziales</taxon>
        <taxon>Malasseziaceae</taxon>
        <taxon>Malassezia</taxon>
    </lineage>
</organism>
<evidence type="ECO:0000313" key="3">
    <source>
        <dbReference type="EMBL" id="KOS16457.1"/>
    </source>
</evidence>
<dbReference type="CDD" id="cd00138">
    <property type="entry name" value="PLDc_SF"/>
    <property type="match status" value="1"/>
</dbReference>
<evidence type="ECO:0000313" key="4">
    <source>
        <dbReference type="Proteomes" id="UP000037751"/>
    </source>
</evidence>
<dbReference type="SUPFAM" id="SSF56024">
    <property type="entry name" value="Phospholipase D/nuclease"/>
    <property type="match status" value="2"/>
</dbReference>
<keyword evidence="4" id="KW-1185">Reference proteome</keyword>
<reference evidence="3 4" key="1">
    <citation type="submission" date="2015-07" db="EMBL/GenBank/DDBJ databases">
        <title>Draft Genome Sequence of Malassezia furfur CBS1878 and Malassezia pachydermatis CBS1879.</title>
        <authorList>
            <person name="Triana S."/>
            <person name="Ohm R."/>
            <person name="Gonzalez A."/>
            <person name="DeCock H."/>
            <person name="Restrepo S."/>
            <person name="Celis A."/>
        </authorList>
    </citation>
    <scope>NUCLEOTIDE SEQUENCE [LARGE SCALE GENOMIC DNA]</scope>
    <source>
        <strain evidence="3 4">CBS 1879</strain>
    </source>
</reference>
<gene>
    <name evidence="3" type="ORF">Malapachy_3295</name>
</gene>
<dbReference type="InterPro" id="IPR025202">
    <property type="entry name" value="PLD-like_dom"/>
</dbReference>